<dbReference type="Gene3D" id="2.60.40.650">
    <property type="match status" value="1"/>
</dbReference>
<keyword evidence="4" id="KW-0560">Oxidoreductase</keyword>
<dbReference type="EMBL" id="CP090173">
    <property type="protein sequence ID" value="UJO23698.1"/>
    <property type="molecule type" value="Genomic_DNA"/>
</dbReference>
<dbReference type="GO" id="GO:0008482">
    <property type="term" value="F:sulfite oxidase activity"/>
    <property type="evidence" value="ECO:0007669"/>
    <property type="project" value="TreeGrafter"/>
</dbReference>
<name>A0A9Q8PJP9_PASFU</name>
<gene>
    <name evidence="7" type="ORF">CLAFUR5_13284</name>
</gene>
<dbReference type="KEGG" id="ffu:CLAFUR5_13284"/>
<dbReference type="AlphaFoldDB" id="A0A9Q8PJP9"/>
<reference evidence="7" key="1">
    <citation type="submission" date="2021-12" db="EMBL/GenBank/DDBJ databases">
        <authorList>
            <person name="Zaccaron A."/>
            <person name="Stergiopoulos I."/>
        </authorList>
    </citation>
    <scope>NUCLEOTIDE SEQUENCE</scope>
    <source>
        <strain evidence="7">Race5_Kim</strain>
    </source>
</reference>
<dbReference type="InterPro" id="IPR036374">
    <property type="entry name" value="OxRdtase_Mopterin-bd_sf"/>
</dbReference>
<dbReference type="SUPFAM" id="SSF56524">
    <property type="entry name" value="Oxidoreductase molybdopterin-binding domain"/>
    <property type="match status" value="1"/>
</dbReference>
<dbReference type="InterPro" id="IPR014756">
    <property type="entry name" value="Ig_E-set"/>
</dbReference>
<dbReference type="SUPFAM" id="SSF81296">
    <property type="entry name" value="E set domains"/>
    <property type="match status" value="1"/>
</dbReference>
<dbReference type="InterPro" id="IPR000572">
    <property type="entry name" value="OxRdtase_Mopterin-bd_dom"/>
</dbReference>
<feature type="domain" description="Oxidoreductase molybdopterin-binding" evidence="5">
    <location>
        <begin position="54"/>
        <end position="217"/>
    </location>
</feature>
<organism evidence="7 8">
    <name type="scientific">Passalora fulva</name>
    <name type="common">Tomato leaf mold</name>
    <name type="synonym">Cladosporium fulvum</name>
    <dbReference type="NCBI Taxonomy" id="5499"/>
    <lineage>
        <taxon>Eukaryota</taxon>
        <taxon>Fungi</taxon>
        <taxon>Dikarya</taxon>
        <taxon>Ascomycota</taxon>
        <taxon>Pezizomycotina</taxon>
        <taxon>Dothideomycetes</taxon>
        <taxon>Dothideomycetidae</taxon>
        <taxon>Mycosphaerellales</taxon>
        <taxon>Mycosphaerellaceae</taxon>
        <taxon>Fulvia</taxon>
    </lineage>
</organism>
<dbReference type="InterPro" id="IPR008335">
    <property type="entry name" value="Mopterin_OxRdtase_euk"/>
</dbReference>
<dbReference type="Pfam" id="PF00174">
    <property type="entry name" value="Oxidored_molyb"/>
    <property type="match status" value="1"/>
</dbReference>
<keyword evidence="8" id="KW-1185">Reference proteome</keyword>
<evidence type="ECO:0000259" key="6">
    <source>
        <dbReference type="Pfam" id="PF03404"/>
    </source>
</evidence>
<evidence type="ECO:0000313" key="7">
    <source>
        <dbReference type="EMBL" id="UJO23698.1"/>
    </source>
</evidence>
<reference evidence="7" key="2">
    <citation type="journal article" date="2022" name="Microb. Genom.">
        <title>A chromosome-scale genome assembly of the tomato pathogen Cladosporium fulvum reveals a compartmentalized genome architecture and the presence of a dispensable chromosome.</title>
        <authorList>
            <person name="Zaccaron A.Z."/>
            <person name="Chen L.H."/>
            <person name="Samaras A."/>
            <person name="Stergiopoulos I."/>
        </authorList>
    </citation>
    <scope>NUCLEOTIDE SEQUENCE</scope>
    <source>
        <strain evidence="7">Race5_Kim</strain>
    </source>
</reference>
<keyword evidence="3" id="KW-0479">Metal-binding</keyword>
<dbReference type="PRINTS" id="PR00407">
    <property type="entry name" value="EUMOPTERIN"/>
</dbReference>
<dbReference type="GeneID" id="71993162"/>
<dbReference type="Pfam" id="PF03404">
    <property type="entry name" value="Mo-co_dimer"/>
    <property type="match status" value="1"/>
</dbReference>
<dbReference type="OrthoDB" id="10051395at2759"/>
<dbReference type="RefSeq" id="XP_047768064.1">
    <property type="nucleotide sequence ID" value="XM_047912432.1"/>
</dbReference>
<dbReference type="GO" id="GO:0005739">
    <property type="term" value="C:mitochondrion"/>
    <property type="evidence" value="ECO:0007669"/>
    <property type="project" value="TreeGrafter"/>
</dbReference>
<dbReference type="InterPro" id="IPR005066">
    <property type="entry name" value="MoCF_OxRdtse_dimer"/>
</dbReference>
<protein>
    <submittedName>
        <fullName evidence="7">Sulfite oxidase</fullName>
    </submittedName>
</protein>
<proteinExistence type="predicted"/>
<dbReference type="PANTHER" id="PTHR19372:SF7">
    <property type="entry name" value="SULFITE OXIDASE, MITOCHONDRIAL"/>
    <property type="match status" value="1"/>
</dbReference>
<dbReference type="GO" id="GO:0043546">
    <property type="term" value="F:molybdopterin cofactor binding"/>
    <property type="evidence" value="ECO:0007669"/>
    <property type="project" value="TreeGrafter"/>
</dbReference>
<dbReference type="GO" id="GO:0020037">
    <property type="term" value="F:heme binding"/>
    <property type="evidence" value="ECO:0007669"/>
    <property type="project" value="TreeGrafter"/>
</dbReference>
<feature type="domain" description="Moybdenum cofactor oxidoreductase dimerisation" evidence="6">
    <location>
        <begin position="240"/>
        <end position="299"/>
    </location>
</feature>
<keyword evidence="2" id="KW-0500">Molybdenum</keyword>
<accession>A0A9Q8PJP9</accession>
<evidence type="ECO:0000256" key="3">
    <source>
        <dbReference type="ARBA" id="ARBA00022723"/>
    </source>
</evidence>
<evidence type="ECO:0000256" key="1">
    <source>
        <dbReference type="ARBA" id="ARBA00001924"/>
    </source>
</evidence>
<dbReference type="Proteomes" id="UP000756132">
    <property type="component" value="Chromosome 11"/>
</dbReference>
<dbReference type="Gene3D" id="3.90.420.10">
    <property type="entry name" value="Oxidoreductase, molybdopterin-binding domain"/>
    <property type="match status" value="1"/>
</dbReference>
<dbReference type="GO" id="GO:0006790">
    <property type="term" value="P:sulfur compound metabolic process"/>
    <property type="evidence" value="ECO:0007669"/>
    <property type="project" value="TreeGrafter"/>
</dbReference>
<comment type="cofactor">
    <cofactor evidence="1">
        <name>Mo-molybdopterin</name>
        <dbReference type="ChEBI" id="CHEBI:71302"/>
    </cofactor>
</comment>
<dbReference type="GO" id="GO:0030151">
    <property type="term" value="F:molybdenum ion binding"/>
    <property type="evidence" value="ECO:0007669"/>
    <property type="project" value="InterPro"/>
</dbReference>
<evidence type="ECO:0000313" key="8">
    <source>
        <dbReference type="Proteomes" id="UP000756132"/>
    </source>
</evidence>
<evidence type="ECO:0000256" key="2">
    <source>
        <dbReference type="ARBA" id="ARBA00022505"/>
    </source>
</evidence>
<sequence length="346" mass="38680">MDTTSIDGRVGDRAQLERARVELINGFYFRAPPDPHKLSSYITPDHELFQTIHMGAAVIDNNLWRLDIHGLVERPYSLTLAQLRAMPSSRQTSFHECYGSPIKPPTEACRRIGNVTWTGARLRDLLAKAAPLPSAHFLWSDGLDCGSFADVKADRYQKDLPLAKAMSEEVLVAYEINGKPLDVHRGGPVRLIVPGWFGTNSTKWLCSLKLEKGRSPSPFTMTFYNELVPGREAEGIMRPVWEVEPNSIIVHPAPEEQVTGHSVDISGWAWSDDGIRTVEISVDDGRDWTLANVAAREGFEWQAFNRELDLEAGNCTVTIRATSTNDIQQPLSGRRNHVHSVHFTVT</sequence>
<evidence type="ECO:0000256" key="4">
    <source>
        <dbReference type="ARBA" id="ARBA00023002"/>
    </source>
</evidence>
<dbReference type="PANTHER" id="PTHR19372">
    <property type="entry name" value="SULFITE REDUCTASE"/>
    <property type="match status" value="1"/>
</dbReference>
<evidence type="ECO:0000259" key="5">
    <source>
        <dbReference type="Pfam" id="PF00174"/>
    </source>
</evidence>